<dbReference type="SMART" id="SM00530">
    <property type="entry name" value="HTH_XRE"/>
    <property type="match status" value="1"/>
</dbReference>
<dbReference type="InterPro" id="IPR032710">
    <property type="entry name" value="NTF2-like_dom_sf"/>
</dbReference>
<dbReference type="AlphaFoldDB" id="A0A5K7XM38"/>
<dbReference type="PROSITE" id="PS50943">
    <property type="entry name" value="HTH_CROC1"/>
    <property type="match status" value="1"/>
</dbReference>
<evidence type="ECO:0000313" key="2">
    <source>
        <dbReference type="EMBL" id="BBO36471.1"/>
    </source>
</evidence>
<reference evidence="3" key="1">
    <citation type="submission" date="2019-10" db="EMBL/GenBank/DDBJ databases">
        <title>Lacipirellula parvula gen. nov., sp. nov., representing a lineage of planctomycetes widespread in freshwater anoxic habitats, and description of the family Lacipirellulaceae.</title>
        <authorList>
            <person name="Dedysh S.N."/>
            <person name="Kulichevskaya I.S."/>
            <person name="Beletsky A.V."/>
            <person name="Rakitin A.L."/>
            <person name="Mardanov A.V."/>
            <person name="Ivanova A.A."/>
            <person name="Saltykova V.X."/>
            <person name="Rijpstra W.I.C."/>
            <person name="Sinninghe Damste J.S."/>
            <person name="Ravin N.V."/>
        </authorList>
    </citation>
    <scope>NUCLEOTIDE SEQUENCE [LARGE SCALE GENOMIC DNA]</scope>
    <source>
        <strain evidence="3">PX69</strain>
    </source>
</reference>
<accession>A0A5K7XM38</accession>
<evidence type="ECO:0000259" key="1">
    <source>
        <dbReference type="PROSITE" id="PS50943"/>
    </source>
</evidence>
<dbReference type="InterPro" id="IPR010982">
    <property type="entry name" value="Lambda_DNA-bd_dom_sf"/>
</dbReference>
<evidence type="ECO:0000313" key="3">
    <source>
        <dbReference type="Proteomes" id="UP000326837"/>
    </source>
</evidence>
<dbReference type="SUPFAM" id="SSF47413">
    <property type="entry name" value="lambda repressor-like DNA-binding domains"/>
    <property type="match status" value="1"/>
</dbReference>
<keyword evidence="3" id="KW-1185">Reference proteome</keyword>
<dbReference type="Proteomes" id="UP000326837">
    <property type="component" value="Chromosome"/>
</dbReference>
<dbReference type="Gene3D" id="3.10.450.50">
    <property type="match status" value="1"/>
</dbReference>
<organism evidence="2 3">
    <name type="scientific">Lacipirellula parvula</name>
    <dbReference type="NCBI Taxonomy" id="2650471"/>
    <lineage>
        <taxon>Bacteria</taxon>
        <taxon>Pseudomonadati</taxon>
        <taxon>Planctomycetota</taxon>
        <taxon>Planctomycetia</taxon>
        <taxon>Pirellulales</taxon>
        <taxon>Lacipirellulaceae</taxon>
        <taxon>Lacipirellula</taxon>
    </lineage>
</organism>
<dbReference type="InterPro" id="IPR001387">
    <property type="entry name" value="Cro/C1-type_HTH"/>
</dbReference>
<dbReference type="KEGG" id="lpav:PLANPX_6083"/>
<dbReference type="SUPFAM" id="SSF54427">
    <property type="entry name" value="NTF2-like"/>
    <property type="match status" value="1"/>
</dbReference>
<name>A0A5K7XM38_9BACT</name>
<dbReference type="EMBL" id="AP021861">
    <property type="protein sequence ID" value="BBO36471.1"/>
    <property type="molecule type" value="Genomic_DNA"/>
</dbReference>
<dbReference type="Pfam" id="PF01381">
    <property type="entry name" value="HTH_3"/>
    <property type="match status" value="1"/>
</dbReference>
<protein>
    <recommendedName>
        <fullName evidence="1">HTH cro/C1-type domain-containing protein</fullName>
    </recommendedName>
</protein>
<gene>
    <name evidence="2" type="ORF">PLANPX_6083</name>
</gene>
<feature type="domain" description="HTH cro/C1-type" evidence="1">
    <location>
        <begin position="11"/>
        <end position="64"/>
    </location>
</feature>
<dbReference type="CDD" id="cd00093">
    <property type="entry name" value="HTH_XRE"/>
    <property type="match status" value="1"/>
</dbReference>
<proteinExistence type="predicted"/>
<dbReference type="Gene3D" id="1.10.260.40">
    <property type="entry name" value="lambda repressor-like DNA-binding domains"/>
    <property type="match status" value="1"/>
</dbReference>
<sequence>MPSLQPHGAKLANLRRALGLTQLELAVRSGVSERTIRNAERGNPLKRSFLEFIAGGLGVPVTEIIIPCAEVDLHLRWKRHVERLTAGLKRVAEQHDSSDLYDLAHRDITMQIETHLPNFSAGAILRGEYRGIEGVQQFVENGYRFWEVCGDGDYYVEAPTGGGDVVVMRGGQQVRLDDGRQQWMQFLYVFQFEQERLLRMDEYLAPGHGRPAATPLILSSDQAQECGFERVAGGISDPEQMSRSHC</sequence>
<dbReference type="GO" id="GO:0003677">
    <property type="term" value="F:DNA binding"/>
    <property type="evidence" value="ECO:0007669"/>
    <property type="project" value="InterPro"/>
</dbReference>
<dbReference type="RefSeq" id="WP_152101633.1">
    <property type="nucleotide sequence ID" value="NZ_AP021861.1"/>
</dbReference>